<evidence type="ECO:0000313" key="3">
    <source>
        <dbReference type="Proteomes" id="UP000077266"/>
    </source>
</evidence>
<organism evidence="2 3">
    <name type="scientific">Exidia glandulosa HHB12029</name>
    <dbReference type="NCBI Taxonomy" id="1314781"/>
    <lineage>
        <taxon>Eukaryota</taxon>
        <taxon>Fungi</taxon>
        <taxon>Dikarya</taxon>
        <taxon>Basidiomycota</taxon>
        <taxon>Agaricomycotina</taxon>
        <taxon>Agaricomycetes</taxon>
        <taxon>Auriculariales</taxon>
        <taxon>Exidiaceae</taxon>
        <taxon>Exidia</taxon>
    </lineage>
</organism>
<dbReference type="AlphaFoldDB" id="A0A165BGG4"/>
<accession>A0A165BGG4</accession>
<evidence type="ECO:0000313" key="2">
    <source>
        <dbReference type="EMBL" id="KZV80592.1"/>
    </source>
</evidence>
<protein>
    <recommendedName>
        <fullName evidence="1">CxC2-like cysteine cluster KDZ transposase-associated domain-containing protein</fullName>
    </recommendedName>
</protein>
<dbReference type="Pfam" id="PF18803">
    <property type="entry name" value="CxC2"/>
    <property type="match status" value="1"/>
</dbReference>
<dbReference type="STRING" id="1314781.A0A165BGG4"/>
<evidence type="ECO:0000259" key="1">
    <source>
        <dbReference type="Pfam" id="PF18803"/>
    </source>
</evidence>
<dbReference type="Pfam" id="PF18758">
    <property type="entry name" value="KDZ"/>
    <property type="match status" value="1"/>
</dbReference>
<proteinExistence type="predicted"/>
<feature type="domain" description="CxC2-like cysteine cluster KDZ transposase-associated" evidence="1">
    <location>
        <begin position="74"/>
        <end position="178"/>
    </location>
</feature>
<dbReference type="InParanoid" id="A0A165BGG4"/>
<keyword evidence="3" id="KW-1185">Reference proteome</keyword>
<dbReference type="InterPro" id="IPR040521">
    <property type="entry name" value="KDZ"/>
</dbReference>
<gene>
    <name evidence="2" type="ORF">EXIGLDRAFT_629898</name>
</gene>
<dbReference type="OrthoDB" id="3257613at2759"/>
<dbReference type="EMBL" id="KV426466">
    <property type="protein sequence ID" value="KZV80592.1"/>
    <property type="molecule type" value="Genomic_DNA"/>
</dbReference>
<dbReference type="InterPro" id="IPR041457">
    <property type="entry name" value="CxC2_KDZ-assoc"/>
</dbReference>
<sequence length="367" mass="40657">MKIVPDVLDALFDCEVDTRVGDLCLCGNASPVYRCIDCTQRPPSCNTCLASSHRHSPLHRVQKWTGAYFCRSSLSHCGLRWYLGHDGSPCPAARGEGVASTIVDVNGLHSMDVVYCGCRGAAAPPRQLLAASLYPASWTSPRTAFTFRLMKHHHLDSLQSRKPAYDYWALLRRLTDNTRGDGVPDRYEELLRASREWRCLMRLKRSGQELGIAKHLPHGSTSVGVTCVACPRPGFNMPANWKEMQTAENAYINGLFLGIDGNFRAVLKVKKHDADDVPLLDGRSYFVSTEPFLKYQAAAPTDPNESTCSDLRSMHMVTNRKGVLVTGIIAVVCVRHSCYCLNAVLDMTLGEKCVCHSLLDHRVTICA</sequence>
<dbReference type="Proteomes" id="UP000077266">
    <property type="component" value="Unassembled WGS sequence"/>
</dbReference>
<reference evidence="2 3" key="1">
    <citation type="journal article" date="2016" name="Mol. Biol. Evol.">
        <title>Comparative Genomics of Early-Diverging Mushroom-Forming Fungi Provides Insights into the Origins of Lignocellulose Decay Capabilities.</title>
        <authorList>
            <person name="Nagy L.G."/>
            <person name="Riley R."/>
            <person name="Tritt A."/>
            <person name="Adam C."/>
            <person name="Daum C."/>
            <person name="Floudas D."/>
            <person name="Sun H."/>
            <person name="Yadav J.S."/>
            <person name="Pangilinan J."/>
            <person name="Larsson K.H."/>
            <person name="Matsuura K."/>
            <person name="Barry K."/>
            <person name="Labutti K."/>
            <person name="Kuo R."/>
            <person name="Ohm R.A."/>
            <person name="Bhattacharya S.S."/>
            <person name="Shirouzu T."/>
            <person name="Yoshinaga Y."/>
            <person name="Martin F.M."/>
            <person name="Grigoriev I.V."/>
            <person name="Hibbett D.S."/>
        </authorList>
    </citation>
    <scope>NUCLEOTIDE SEQUENCE [LARGE SCALE GENOMIC DNA]</scope>
    <source>
        <strain evidence="2 3">HHB12029</strain>
    </source>
</reference>
<name>A0A165BGG4_EXIGL</name>